<organism evidence="1 2">
    <name type="scientific">Mesorhizobium intechi</name>
    <dbReference type="NCBI Taxonomy" id="537601"/>
    <lineage>
        <taxon>Bacteria</taxon>
        <taxon>Pseudomonadati</taxon>
        <taxon>Pseudomonadota</taxon>
        <taxon>Alphaproteobacteria</taxon>
        <taxon>Hyphomicrobiales</taxon>
        <taxon>Phyllobacteriaceae</taxon>
        <taxon>Mesorhizobium</taxon>
    </lineage>
</organism>
<gene>
    <name evidence="1" type="ORF">C1D09_016420</name>
</gene>
<evidence type="ECO:0008006" key="3">
    <source>
        <dbReference type="Google" id="ProtNLM"/>
    </source>
</evidence>
<comment type="caution">
    <text evidence="1">The sequence shown here is derived from an EMBL/GenBank/DDBJ whole genome shotgun (WGS) entry which is preliminary data.</text>
</comment>
<dbReference type="EMBL" id="PNOT02000194">
    <property type="protein sequence ID" value="TSE09206.1"/>
    <property type="molecule type" value="Genomic_DNA"/>
</dbReference>
<dbReference type="AlphaFoldDB" id="A0A8T9AQS2"/>
<accession>A0A8T9AQS2</accession>
<proteinExistence type="predicted"/>
<dbReference type="Proteomes" id="UP000235507">
    <property type="component" value="Unassembled WGS sequence"/>
</dbReference>
<protein>
    <recommendedName>
        <fullName evidence="3">DUF3606 domain-containing protein</fullName>
    </recommendedName>
</protein>
<keyword evidence="2" id="KW-1185">Reference proteome</keyword>
<sequence>MTDEQKKPPAATDEVVRRLVNETGITDAQARELVAFLGPNNWTSLLREARILNPKGPKAV</sequence>
<reference evidence="1" key="1">
    <citation type="submission" date="2019-07" db="EMBL/GenBank/DDBJ databases">
        <title>Mesorhizobum intechiensis sp. nov. isolated from nodules of Lotus tenuis growing in lowlands of the Flooding Pampa, Argentina.</title>
        <authorList>
            <person name="Estrella M.J."/>
            <person name="Torres Tejerizo G.A."/>
            <person name="Cumpa Velazquez L.M."/>
            <person name="Fontana F."/>
            <person name="Hansen L."/>
            <person name="Pistorio M."/>
            <person name="Sannazzaro A.I."/>
        </authorList>
    </citation>
    <scope>NUCLEOTIDE SEQUENCE</scope>
    <source>
        <strain evidence="1">BD68</strain>
    </source>
</reference>
<dbReference type="OrthoDB" id="8099474at2"/>
<name>A0A8T9AQS2_9HYPH</name>
<evidence type="ECO:0000313" key="2">
    <source>
        <dbReference type="Proteomes" id="UP000235507"/>
    </source>
</evidence>
<evidence type="ECO:0000313" key="1">
    <source>
        <dbReference type="EMBL" id="TSE09206.1"/>
    </source>
</evidence>
<dbReference type="RefSeq" id="WP_143975302.1">
    <property type="nucleotide sequence ID" value="NZ_PNOT02000194.1"/>
</dbReference>